<proteinExistence type="predicted"/>
<protein>
    <recommendedName>
        <fullName evidence="3">DUF4003 domain-containing protein</fullName>
    </recommendedName>
</protein>
<dbReference type="HOGENOM" id="CLU_870696_0_0_9"/>
<dbReference type="STRING" id="1561.NPD11_492"/>
<evidence type="ECO:0000313" key="1">
    <source>
        <dbReference type="EMBL" id="AIY85031.1"/>
    </source>
</evidence>
<evidence type="ECO:0000313" key="2">
    <source>
        <dbReference type="Proteomes" id="UP000030635"/>
    </source>
</evidence>
<gene>
    <name evidence="1" type="ORF">U729_2539</name>
</gene>
<accession>A0A0A7G1Z5</accession>
<reference evidence="1 2" key="1">
    <citation type="journal article" date="2015" name="Infect. Genet. Evol.">
        <title>Genomic sequences of six botulinum neurotoxin-producing strains representing three clostridial species illustrate the mobility and diversity of botulinum neurotoxin genes.</title>
        <authorList>
            <person name="Smith T.J."/>
            <person name="Hill K.K."/>
            <person name="Xie G."/>
            <person name="Foley B.T."/>
            <person name="Williamson C.H."/>
            <person name="Foster J.T."/>
            <person name="Johnson S.L."/>
            <person name="Chertkov O."/>
            <person name="Teshima H."/>
            <person name="Gibbons H.S."/>
            <person name="Johnsky L.A."/>
            <person name="Karavis M.A."/>
            <person name="Smith L.A."/>
        </authorList>
    </citation>
    <scope>NUCLEOTIDE SEQUENCE [LARGE SCALE GENOMIC DNA]</scope>
    <source>
        <strain evidence="1">Sullivan</strain>
    </source>
</reference>
<sequence>MDIELKEKVRIFSEVNNDFRKNFRWDGKEINCLASLITGSSLEGFDEKNMKAIRKFIRKNTKFNSEYRGEFLKVFSILMNLRKDYEEVFENTKYVYSVFMERDFSKCKEALYAAFLLAKRFSGKELEDKLNELLNIKENIDKYSYDFFKKNDYIMYVYLTIMGREFDEILEIIKDIDLKFKNLNLKEFKEPSAFYISLLNSNLEIDEKIERALNIRCCLVDNVDVLDDDVYPLIGLASNFVKDEEIYSKGVLGIYNMLSDKEHFNSKGLSDKILFKISLCIVLMRYIEYIYGDIIDLDTEGERELIYLIEEYIAFAIIF</sequence>
<dbReference type="InterPro" id="IPR025062">
    <property type="entry name" value="DUF4003"/>
</dbReference>
<dbReference type="eggNOG" id="ENOG5030GMK">
    <property type="taxonomic scope" value="Bacteria"/>
</dbReference>
<organism evidence="1 2">
    <name type="scientific">Clostridium baratii str. Sullivan</name>
    <dbReference type="NCBI Taxonomy" id="1415775"/>
    <lineage>
        <taxon>Bacteria</taxon>
        <taxon>Bacillati</taxon>
        <taxon>Bacillota</taxon>
        <taxon>Clostridia</taxon>
        <taxon>Eubacteriales</taxon>
        <taxon>Clostridiaceae</taxon>
        <taxon>Clostridium</taxon>
    </lineage>
</organism>
<keyword evidence="2" id="KW-1185">Reference proteome</keyword>
<dbReference type="Pfam" id="PF13170">
    <property type="entry name" value="DUF4003"/>
    <property type="match status" value="1"/>
</dbReference>
<dbReference type="AlphaFoldDB" id="A0A0A7G1Z5"/>
<dbReference type="KEGG" id="cbv:U729_2539"/>
<name>A0A0A7G1Z5_9CLOT</name>
<evidence type="ECO:0008006" key="3">
    <source>
        <dbReference type="Google" id="ProtNLM"/>
    </source>
</evidence>
<dbReference type="RefSeq" id="WP_039315607.1">
    <property type="nucleotide sequence ID" value="NZ_CP006905.1"/>
</dbReference>
<dbReference type="EMBL" id="CP006905">
    <property type="protein sequence ID" value="AIY85031.1"/>
    <property type="molecule type" value="Genomic_DNA"/>
</dbReference>
<dbReference type="Proteomes" id="UP000030635">
    <property type="component" value="Chromosome"/>
</dbReference>
<dbReference type="OrthoDB" id="1911142at2"/>